<organism evidence="2">
    <name type="scientific">candidate division WOR-3 bacterium</name>
    <dbReference type="NCBI Taxonomy" id="2052148"/>
    <lineage>
        <taxon>Bacteria</taxon>
        <taxon>Bacteria division WOR-3</taxon>
    </lineage>
</organism>
<dbReference type="InterPro" id="IPR006675">
    <property type="entry name" value="HDIG_dom"/>
</dbReference>
<dbReference type="InterPro" id="IPR006674">
    <property type="entry name" value="HD_domain"/>
</dbReference>
<dbReference type="Gene3D" id="1.10.3210.10">
    <property type="entry name" value="Hypothetical protein af1432"/>
    <property type="match status" value="1"/>
</dbReference>
<dbReference type="CDD" id="cd00077">
    <property type="entry name" value="HDc"/>
    <property type="match status" value="1"/>
</dbReference>
<name>A0A7V3PV36_UNCW3</name>
<dbReference type="AlphaFoldDB" id="A0A7V3PV36"/>
<gene>
    <name evidence="2" type="ORF">ENX16_07425</name>
</gene>
<dbReference type="EMBL" id="DTMZ01000186">
    <property type="protein sequence ID" value="HGD13887.1"/>
    <property type="molecule type" value="Genomic_DNA"/>
</dbReference>
<dbReference type="SUPFAM" id="SSF109604">
    <property type="entry name" value="HD-domain/PDEase-like"/>
    <property type="match status" value="1"/>
</dbReference>
<evidence type="ECO:0000313" key="2">
    <source>
        <dbReference type="EMBL" id="HGD13887.1"/>
    </source>
</evidence>
<protein>
    <submittedName>
        <fullName evidence="2">HDIG domain-containing protein</fullName>
    </submittedName>
</protein>
<dbReference type="NCBIfam" id="TIGR00277">
    <property type="entry name" value="HDIG"/>
    <property type="match status" value="1"/>
</dbReference>
<dbReference type="SMART" id="SM00471">
    <property type="entry name" value="HDc"/>
    <property type="match status" value="1"/>
</dbReference>
<proteinExistence type="predicted"/>
<dbReference type="InterPro" id="IPR003607">
    <property type="entry name" value="HD/PDEase_dom"/>
</dbReference>
<dbReference type="Pfam" id="PF01966">
    <property type="entry name" value="HD"/>
    <property type="match status" value="1"/>
</dbReference>
<sequence>MRLLPRCEVEMITGDDIKQVFARQLEQINEPVLREQVVMVWVEAAKQGGWNSITELQKMPFTLLTDTRGINIIEHTIAVTEGALGLARAQQYSYHKMPYPVNFDRLIAGGLLHDVGKLLEVEPDGKGGYKKSRSGELARHPISGAIIAAKVGLPPEIVNTIACHAREGEGAPKVLETVLIHQADFATFDPLVMMQKGQLVL</sequence>
<comment type="caution">
    <text evidence="2">The sequence shown here is derived from an EMBL/GenBank/DDBJ whole genome shotgun (WGS) entry which is preliminary data.</text>
</comment>
<feature type="domain" description="HD/PDEase" evidence="1">
    <location>
        <begin position="68"/>
        <end position="198"/>
    </location>
</feature>
<evidence type="ECO:0000259" key="1">
    <source>
        <dbReference type="SMART" id="SM00471"/>
    </source>
</evidence>
<accession>A0A7V3PV36</accession>
<reference evidence="2" key="1">
    <citation type="journal article" date="2020" name="mSystems">
        <title>Genome- and Community-Level Interaction Insights into Carbon Utilization and Element Cycling Functions of Hydrothermarchaeota in Hydrothermal Sediment.</title>
        <authorList>
            <person name="Zhou Z."/>
            <person name="Liu Y."/>
            <person name="Xu W."/>
            <person name="Pan J."/>
            <person name="Luo Z.H."/>
            <person name="Li M."/>
        </authorList>
    </citation>
    <scope>NUCLEOTIDE SEQUENCE [LARGE SCALE GENOMIC DNA]</scope>
    <source>
        <strain evidence="2">SpSt-914</strain>
    </source>
</reference>